<dbReference type="PROSITE" id="PS50056">
    <property type="entry name" value="TYR_PHOSPHATASE_2"/>
    <property type="match status" value="1"/>
</dbReference>
<reference evidence="7 8" key="1">
    <citation type="submission" date="2024-02" db="EMBL/GenBank/DDBJ databases">
        <authorList>
            <person name="Chen Y."/>
            <person name="Shah S."/>
            <person name="Dougan E. K."/>
            <person name="Thang M."/>
            <person name="Chan C."/>
        </authorList>
    </citation>
    <scope>NUCLEOTIDE SEQUENCE [LARGE SCALE GENOMIC DNA]</scope>
</reference>
<evidence type="ECO:0000256" key="1">
    <source>
        <dbReference type="ARBA" id="ARBA00008601"/>
    </source>
</evidence>
<gene>
    <name evidence="6" type="ORF">SCF082_LOCUS1674</name>
    <name evidence="7" type="ORF">SCF082_LOCUS1738</name>
</gene>
<evidence type="ECO:0000256" key="2">
    <source>
        <dbReference type="ARBA" id="ARBA00022801"/>
    </source>
</evidence>
<dbReference type="EMBL" id="CAXAMM010000803">
    <property type="protein sequence ID" value="CAK8989097.1"/>
    <property type="molecule type" value="Genomic_DNA"/>
</dbReference>
<dbReference type="InterPro" id="IPR000340">
    <property type="entry name" value="Dual-sp_phosphatase_cat-dom"/>
</dbReference>
<dbReference type="Pfam" id="PF00782">
    <property type="entry name" value="DSPc"/>
    <property type="match status" value="1"/>
</dbReference>
<evidence type="ECO:0000313" key="6">
    <source>
        <dbReference type="EMBL" id="CAK8989097.1"/>
    </source>
</evidence>
<evidence type="ECO:0000313" key="8">
    <source>
        <dbReference type="Proteomes" id="UP001642464"/>
    </source>
</evidence>
<dbReference type="GO" id="GO:0016301">
    <property type="term" value="F:kinase activity"/>
    <property type="evidence" value="ECO:0007669"/>
    <property type="project" value="UniProtKB-KW"/>
</dbReference>
<dbReference type="InterPro" id="IPR029021">
    <property type="entry name" value="Prot-tyrosine_phosphatase-like"/>
</dbReference>
<dbReference type="InterPro" id="IPR020422">
    <property type="entry name" value="TYR_PHOSPHATASE_DUAL_dom"/>
</dbReference>
<protein>
    <submittedName>
        <fullName evidence="7">Dual specificity protein phosphatase 14 (Mitogen-activated protein kinase phosphatase 6) (MAP kinase phosphatase 6) (MKP-6)</fullName>
    </submittedName>
</protein>
<dbReference type="PROSITE" id="PS00383">
    <property type="entry name" value="TYR_PHOSPHATASE_1"/>
    <property type="match status" value="1"/>
</dbReference>
<evidence type="ECO:0000259" key="4">
    <source>
        <dbReference type="PROSITE" id="PS50054"/>
    </source>
</evidence>
<dbReference type="PROSITE" id="PS50054">
    <property type="entry name" value="TYR_PHOSPHATASE_DUAL"/>
    <property type="match status" value="1"/>
</dbReference>
<evidence type="ECO:0000256" key="3">
    <source>
        <dbReference type="ARBA" id="ARBA00022912"/>
    </source>
</evidence>
<keyword evidence="8" id="KW-1185">Reference proteome</keyword>
<proteinExistence type="inferred from homology"/>
<dbReference type="PANTHER" id="PTHR45961">
    <property type="entry name" value="IP21249P"/>
    <property type="match status" value="1"/>
</dbReference>
<keyword evidence="7" id="KW-0808">Transferase</keyword>
<sequence length="279" mass="31286">MEDWTSEIRFQPEDDGRWGRLFLGNHEAAEQWHELCQAQVKLVVNCTNDREVPCFHESKGLKYVRIAVNDNESADLLPYLDGASDAIAEVLRRGENVLVHCHQGVSRSATVVAAFLLKLGAASPRSPREVVAWLKTQRAQVEPNLGFRAQLEIYADQLRAKARPSTSSEGTPPCVGEEWCRRSLALYAVGGAKAFEGCRECREANEMIRWGLDFVLGRGLNASDVRWLGALLESLKLSKPLELLREELASQWFHECWGPDVSRAALEEMRTSLQQQVGV</sequence>
<dbReference type="CDD" id="cd14498">
    <property type="entry name" value="DSP"/>
    <property type="match status" value="1"/>
</dbReference>
<keyword evidence="2" id="KW-0378">Hydrolase</keyword>
<dbReference type="PANTHER" id="PTHR45961:SF6">
    <property type="entry name" value="IP21249P"/>
    <property type="match status" value="1"/>
</dbReference>
<comment type="caution">
    <text evidence="7">The sequence shown here is derived from an EMBL/GenBank/DDBJ whole genome shotgun (WGS) entry which is preliminary data.</text>
</comment>
<name>A0ABP0HJD1_9DINO</name>
<feature type="domain" description="Tyrosine-protein phosphatase" evidence="4">
    <location>
        <begin position="13"/>
        <end position="160"/>
    </location>
</feature>
<dbReference type="SMART" id="SM00195">
    <property type="entry name" value="DSPc"/>
    <property type="match status" value="1"/>
</dbReference>
<evidence type="ECO:0000259" key="5">
    <source>
        <dbReference type="PROSITE" id="PS50056"/>
    </source>
</evidence>
<comment type="similarity">
    <text evidence="1">Belongs to the protein-tyrosine phosphatase family. Non-receptor class dual specificity subfamily.</text>
</comment>
<dbReference type="InterPro" id="IPR000387">
    <property type="entry name" value="Tyr_Pase_dom"/>
</dbReference>
<dbReference type="Gene3D" id="3.90.190.10">
    <property type="entry name" value="Protein tyrosine phosphatase superfamily"/>
    <property type="match status" value="1"/>
</dbReference>
<organism evidence="7 8">
    <name type="scientific">Durusdinium trenchii</name>
    <dbReference type="NCBI Taxonomy" id="1381693"/>
    <lineage>
        <taxon>Eukaryota</taxon>
        <taxon>Sar</taxon>
        <taxon>Alveolata</taxon>
        <taxon>Dinophyceae</taxon>
        <taxon>Suessiales</taxon>
        <taxon>Symbiodiniaceae</taxon>
        <taxon>Durusdinium</taxon>
    </lineage>
</organism>
<dbReference type="SUPFAM" id="SSF52799">
    <property type="entry name" value="(Phosphotyrosine protein) phosphatases II"/>
    <property type="match status" value="1"/>
</dbReference>
<feature type="domain" description="Tyrosine specific protein phosphatases" evidence="5">
    <location>
        <begin position="77"/>
        <end position="138"/>
    </location>
</feature>
<dbReference type="EMBL" id="CAXAMM010000847">
    <property type="protein sequence ID" value="CAK8989269.1"/>
    <property type="molecule type" value="Genomic_DNA"/>
</dbReference>
<dbReference type="Proteomes" id="UP001642464">
    <property type="component" value="Unassembled WGS sequence"/>
</dbReference>
<keyword evidence="7" id="KW-0418">Kinase</keyword>
<dbReference type="InterPro" id="IPR052103">
    <property type="entry name" value="Dual_spec_Phospatases"/>
</dbReference>
<keyword evidence="3" id="KW-0904">Protein phosphatase</keyword>
<dbReference type="InterPro" id="IPR016130">
    <property type="entry name" value="Tyr_Pase_AS"/>
</dbReference>
<accession>A0ABP0HJD1</accession>
<evidence type="ECO:0000313" key="7">
    <source>
        <dbReference type="EMBL" id="CAK8989269.1"/>
    </source>
</evidence>